<feature type="transmembrane region" description="Helical" evidence="1">
    <location>
        <begin position="197"/>
        <end position="216"/>
    </location>
</feature>
<dbReference type="EMBL" id="JAXIVS010000017">
    <property type="protein sequence ID" value="MDY7232023.1"/>
    <property type="molecule type" value="Genomic_DNA"/>
</dbReference>
<dbReference type="Pfam" id="PF06182">
    <property type="entry name" value="ABC2_membrane_6"/>
    <property type="match status" value="1"/>
</dbReference>
<accession>A0ABU5HEZ3</accession>
<keyword evidence="1" id="KW-0812">Transmembrane</keyword>
<protein>
    <submittedName>
        <fullName evidence="2">ABC-2 family transporter protein</fullName>
    </submittedName>
</protein>
<dbReference type="PANTHER" id="PTHR36833:SF2">
    <property type="entry name" value="SLR0610 PROTEIN"/>
    <property type="match status" value="1"/>
</dbReference>
<dbReference type="PANTHER" id="PTHR36833">
    <property type="entry name" value="SLR0610 PROTEIN-RELATED"/>
    <property type="match status" value="1"/>
</dbReference>
<feature type="transmembrane region" description="Helical" evidence="1">
    <location>
        <begin position="55"/>
        <end position="77"/>
    </location>
</feature>
<proteinExistence type="predicted"/>
<dbReference type="Proteomes" id="UP001291309">
    <property type="component" value="Unassembled WGS sequence"/>
</dbReference>
<feature type="transmembrane region" description="Helical" evidence="1">
    <location>
        <begin position="27"/>
        <end position="49"/>
    </location>
</feature>
<feature type="transmembrane region" description="Helical" evidence="1">
    <location>
        <begin position="147"/>
        <end position="176"/>
    </location>
</feature>
<keyword evidence="1" id="KW-1133">Transmembrane helix</keyword>
<evidence type="ECO:0000313" key="2">
    <source>
        <dbReference type="EMBL" id="MDY7232023.1"/>
    </source>
</evidence>
<name>A0ABU5HEZ3_9BACT</name>
<keyword evidence="3" id="KW-1185">Reference proteome</keyword>
<organism evidence="2 3">
    <name type="scientific">Hyalangium rubrum</name>
    <dbReference type="NCBI Taxonomy" id="3103134"/>
    <lineage>
        <taxon>Bacteria</taxon>
        <taxon>Pseudomonadati</taxon>
        <taxon>Myxococcota</taxon>
        <taxon>Myxococcia</taxon>
        <taxon>Myxococcales</taxon>
        <taxon>Cystobacterineae</taxon>
        <taxon>Archangiaceae</taxon>
        <taxon>Hyalangium</taxon>
    </lineage>
</organism>
<evidence type="ECO:0000256" key="1">
    <source>
        <dbReference type="SAM" id="Phobius"/>
    </source>
</evidence>
<feature type="transmembrane region" description="Helical" evidence="1">
    <location>
        <begin position="117"/>
        <end position="135"/>
    </location>
</feature>
<comment type="caution">
    <text evidence="2">The sequence shown here is derived from an EMBL/GenBank/DDBJ whole genome shotgun (WGS) entry which is preliminary data.</text>
</comment>
<reference evidence="2 3" key="1">
    <citation type="submission" date="2023-12" db="EMBL/GenBank/DDBJ databases">
        <title>the genome sequence of Hyalangium sp. s54d21.</title>
        <authorList>
            <person name="Zhang X."/>
        </authorList>
    </citation>
    <scope>NUCLEOTIDE SEQUENCE [LARGE SCALE GENOMIC DNA]</scope>
    <source>
        <strain evidence="3">s54d21</strain>
    </source>
</reference>
<sequence length="263" mass="28793">MLSRYLRLLGVQLRASSLLAMQYRGDFLLEGLISLFWTGTALAPLFVVYGDRGSIAGWSFGEALLVVGWFTLLQGVLEGAITPSLNGVVEHIRKGTLDFVLLKPADAQFLVSTTRFLPWRATNVLTGIGIFIYAFHLLGRGPSIPGLFAALVLLATSTLLLYSLWILTVSAAFFVVRVDNLTYFFQSIFDAARWPAPIFKGALAFVFTFIIPLALMTTFPAEAMLGRLPLKSLVAAVVGSCVFAFVSRRVWLRSIGHYTSASS</sequence>
<keyword evidence="1" id="KW-0472">Membrane</keyword>
<gene>
    <name evidence="2" type="ORF">SYV04_36885</name>
</gene>
<evidence type="ECO:0000313" key="3">
    <source>
        <dbReference type="Proteomes" id="UP001291309"/>
    </source>
</evidence>
<feature type="transmembrane region" description="Helical" evidence="1">
    <location>
        <begin position="228"/>
        <end position="246"/>
    </location>
</feature>
<dbReference type="RefSeq" id="WP_321550737.1">
    <property type="nucleotide sequence ID" value="NZ_JAXIVS010000017.1"/>
</dbReference>
<dbReference type="InterPro" id="IPR010390">
    <property type="entry name" value="ABC-2_transporter-like"/>
</dbReference>